<evidence type="ECO:0000256" key="1">
    <source>
        <dbReference type="ARBA" id="ARBA00004651"/>
    </source>
</evidence>
<protein>
    <recommendedName>
        <fullName evidence="8">Digeranylgeranylglyceryl phosphate synthase</fullName>
    </recommendedName>
</protein>
<dbReference type="EMBL" id="MIYU01000019">
    <property type="protein sequence ID" value="OIR14416.1"/>
    <property type="molecule type" value="Genomic_DNA"/>
</dbReference>
<feature type="transmembrane region" description="Helical" evidence="5">
    <location>
        <begin position="41"/>
        <end position="59"/>
    </location>
</feature>
<evidence type="ECO:0000313" key="6">
    <source>
        <dbReference type="EMBL" id="OIR14416.1"/>
    </source>
</evidence>
<keyword evidence="4 5" id="KW-0472">Membrane</keyword>
<keyword evidence="2 5" id="KW-0812">Transmembrane</keyword>
<dbReference type="InterPro" id="IPR044878">
    <property type="entry name" value="UbiA_sf"/>
</dbReference>
<dbReference type="PANTHER" id="PTHR42723:SF1">
    <property type="entry name" value="CHLOROPHYLL SYNTHASE, CHLOROPLASTIC"/>
    <property type="match status" value="1"/>
</dbReference>
<dbReference type="GO" id="GO:0005886">
    <property type="term" value="C:plasma membrane"/>
    <property type="evidence" value="ECO:0007669"/>
    <property type="project" value="UniProtKB-SubCell"/>
</dbReference>
<accession>A0A1J5TE09</accession>
<dbReference type="Gene3D" id="1.10.357.140">
    <property type="entry name" value="UbiA prenyltransferase"/>
    <property type="match status" value="1"/>
</dbReference>
<dbReference type="Proteomes" id="UP000183815">
    <property type="component" value="Unassembled WGS sequence"/>
</dbReference>
<gene>
    <name evidence="6" type="ORF">BEU04_03060</name>
</gene>
<dbReference type="InterPro" id="IPR050475">
    <property type="entry name" value="Prenyltransferase_related"/>
</dbReference>
<comment type="subcellular location">
    <subcellularLocation>
        <location evidence="1">Cell membrane</location>
        <topology evidence="1">Multi-pass membrane protein</topology>
    </subcellularLocation>
</comment>
<dbReference type="AlphaFoldDB" id="A0A1J5TE09"/>
<dbReference type="PANTHER" id="PTHR42723">
    <property type="entry name" value="CHLOROPHYLL SYNTHASE"/>
    <property type="match status" value="1"/>
</dbReference>
<proteinExistence type="predicted"/>
<evidence type="ECO:0000256" key="2">
    <source>
        <dbReference type="ARBA" id="ARBA00022692"/>
    </source>
</evidence>
<dbReference type="InterPro" id="IPR000537">
    <property type="entry name" value="UbiA_prenyltransferase"/>
</dbReference>
<feature type="transmembrane region" description="Helical" evidence="5">
    <location>
        <begin position="79"/>
        <end position="100"/>
    </location>
</feature>
<evidence type="ECO:0000256" key="3">
    <source>
        <dbReference type="ARBA" id="ARBA00022989"/>
    </source>
</evidence>
<name>A0A1J5TE09_9ARCH</name>
<feature type="transmembrane region" description="Helical" evidence="5">
    <location>
        <begin position="134"/>
        <end position="152"/>
    </location>
</feature>
<feature type="transmembrane region" description="Helical" evidence="5">
    <location>
        <begin position="227"/>
        <end position="245"/>
    </location>
</feature>
<sequence>MLAYLQLLRPGNVILVACAVFVGAFVAVGRDIAEYRDELEIAILCSMMLVGGGNALNDYNDRKTDRKNHPNRPLPSGRVSEESAILYAKSLLLIGLLILVSKLDDAVPFAIALGGVCLLIMYENSMKAAGLPGNVVIGILSGSVFLYAGVVVGHSEKTMWIFGLAVLATISREIVKDVQDLEGDTDRDTLPSKVGVERALNFGGGFLLIAIILSYGVYSKFTGDGQIRYLAVVTLANIMMLYGIYSAKNGEYFKGQKMIKQGMGVAILAFVLGVEL</sequence>
<dbReference type="GO" id="GO:0016765">
    <property type="term" value="F:transferase activity, transferring alkyl or aryl (other than methyl) groups"/>
    <property type="evidence" value="ECO:0007669"/>
    <property type="project" value="InterPro"/>
</dbReference>
<evidence type="ECO:0008006" key="8">
    <source>
        <dbReference type="Google" id="ProtNLM"/>
    </source>
</evidence>
<dbReference type="CDD" id="cd13961">
    <property type="entry name" value="PT_UbiA_DGGGPS"/>
    <property type="match status" value="1"/>
</dbReference>
<dbReference type="Pfam" id="PF01040">
    <property type="entry name" value="UbiA"/>
    <property type="match status" value="1"/>
</dbReference>
<feature type="transmembrane region" description="Helical" evidence="5">
    <location>
        <begin position="12"/>
        <end position="29"/>
    </location>
</feature>
<keyword evidence="3 5" id="KW-1133">Transmembrane helix</keyword>
<comment type="caution">
    <text evidence="6">The sequence shown here is derived from an EMBL/GenBank/DDBJ whole genome shotgun (WGS) entry which is preliminary data.</text>
</comment>
<reference evidence="6 7" key="1">
    <citation type="submission" date="2016-08" db="EMBL/GenBank/DDBJ databases">
        <title>New Insights into Marine Group III Euryarchaeota, from dark to light.</title>
        <authorList>
            <person name="Haro-Moreno J.M."/>
            <person name="Rodriguez-Valera F."/>
            <person name="Lopez-Garcia P."/>
            <person name="Moreira D."/>
            <person name="Martin-Cuadrado A.B."/>
        </authorList>
    </citation>
    <scope>NUCLEOTIDE SEQUENCE [LARGE SCALE GENOMIC DNA]</scope>
    <source>
        <strain evidence="6">CG-Bathy1</strain>
    </source>
</reference>
<feature type="transmembrane region" description="Helical" evidence="5">
    <location>
        <begin position="196"/>
        <end position="215"/>
    </location>
</feature>
<evidence type="ECO:0000256" key="4">
    <source>
        <dbReference type="ARBA" id="ARBA00023136"/>
    </source>
</evidence>
<feature type="transmembrane region" description="Helical" evidence="5">
    <location>
        <begin position="106"/>
        <end position="122"/>
    </location>
</feature>
<organism evidence="6 7">
    <name type="scientific">Marine Group III euryarchaeote CG-Bathy1</name>
    <dbReference type="NCBI Taxonomy" id="1889001"/>
    <lineage>
        <taxon>Archaea</taxon>
        <taxon>Methanobacteriati</taxon>
        <taxon>Thermoplasmatota</taxon>
        <taxon>Thermoplasmata</taxon>
        <taxon>Candidatus Thermoprofundales</taxon>
    </lineage>
</organism>
<evidence type="ECO:0000256" key="5">
    <source>
        <dbReference type="SAM" id="Phobius"/>
    </source>
</evidence>
<evidence type="ECO:0000313" key="7">
    <source>
        <dbReference type="Proteomes" id="UP000183815"/>
    </source>
</evidence>